<dbReference type="NCBIfam" id="TIGR02532">
    <property type="entry name" value="IV_pilin_GFxxxE"/>
    <property type="match status" value="1"/>
</dbReference>
<evidence type="ECO:0000313" key="2">
    <source>
        <dbReference type="EMBL" id="MBT2988304.1"/>
    </source>
</evidence>
<dbReference type="InterPro" id="IPR012902">
    <property type="entry name" value="N_methyl_site"/>
</dbReference>
<evidence type="ECO:0000256" key="1">
    <source>
        <dbReference type="SAM" id="Phobius"/>
    </source>
</evidence>
<reference evidence="2 3" key="1">
    <citation type="submission" date="2021-05" db="EMBL/GenBank/DDBJ databases">
        <title>Genetic and Functional Diversity in Clade A Lucinid endosymbionts from the Bahamas.</title>
        <authorList>
            <person name="Giani N.M."/>
            <person name="Engel A.S."/>
            <person name="Campbell B.J."/>
        </authorList>
    </citation>
    <scope>NUCLEOTIDE SEQUENCE [LARGE SCALE GENOMIC DNA]</scope>
    <source>
        <strain evidence="2">LUC16012Gg_MoonRockCtena</strain>
    </source>
</reference>
<dbReference type="Pfam" id="PF07963">
    <property type="entry name" value="N_methyl"/>
    <property type="match status" value="1"/>
</dbReference>
<protein>
    <submittedName>
        <fullName evidence="2">Prepilin-type N-terminal cleavage/methylation domain-containing protein</fullName>
    </submittedName>
</protein>
<sequence>MNRHHKFSGFTLVELVIVIVVVGILAAIAFPSYDEYVKRARRGDGTETLLAAAQSLEVFRGRSATYTTDVGLANIETTSPDAYYDNLTISAGPCGDIGNCYTITIRPTNKNGQNQDEVKCFRLGSNGTREWHPTDSTCAAAAGWIEGW</sequence>
<dbReference type="AlphaFoldDB" id="A0A944M6V8"/>
<keyword evidence="1" id="KW-0812">Transmembrane</keyword>
<proteinExistence type="predicted"/>
<comment type="caution">
    <text evidence="2">The sequence shown here is derived from an EMBL/GenBank/DDBJ whole genome shotgun (WGS) entry which is preliminary data.</text>
</comment>
<accession>A0A944M6V8</accession>
<dbReference type="InterPro" id="IPR031982">
    <property type="entry name" value="PilE-like"/>
</dbReference>
<keyword evidence="1" id="KW-1133">Transmembrane helix</keyword>
<organism evidence="2 3">
    <name type="scientific">Candidatus Thiodiazotropha taylori</name>
    <dbReference type="NCBI Taxonomy" id="2792791"/>
    <lineage>
        <taxon>Bacteria</taxon>
        <taxon>Pseudomonadati</taxon>
        <taxon>Pseudomonadota</taxon>
        <taxon>Gammaproteobacteria</taxon>
        <taxon>Chromatiales</taxon>
        <taxon>Sedimenticolaceae</taxon>
        <taxon>Candidatus Thiodiazotropha</taxon>
    </lineage>
</organism>
<name>A0A944M6V8_9GAMM</name>
<dbReference type="SUPFAM" id="SSF54523">
    <property type="entry name" value="Pili subunits"/>
    <property type="match status" value="1"/>
</dbReference>
<dbReference type="GO" id="GO:0043683">
    <property type="term" value="P:type IV pilus assembly"/>
    <property type="evidence" value="ECO:0007669"/>
    <property type="project" value="InterPro"/>
</dbReference>
<dbReference type="Proteomes" id="UP000770889">
    <property type="component" value="Unassembled WGS sequence"/>
</dbReference>
<gene>
    <name evidence="2" type="ORF">KME65_05020</name>
</gene>
<dbReference type="EMBL" id="JAHHGM010000003">
    <property type="protein sequence ID" value="MBT2988304.1"/>
    <property type="molecule type" value="Genomic_DNA"/>
</dbReference>
<dbReference type="Pfam" id="PF16732">
    <property type="entry name" value="ComP_DUS"/>
    <property type="match status" value="1"/>
</dbReference>
<dbReference type="Gene3D" id="3.30.700.10">
    <property type="entry name" value="Glycoprotein, Type 4 Pilin"/>
    <property type="match status" value="1"/>
</dbReference>
<dbReference type="PROSITE" id="PS00409">
    <property type="entry name" value="PROKAR_NTER_METHYL"/>
    <property type="match status" value="1"/>
</dbReference>
<feature type="transmembrane region" description="Helical" evidence="1">
    <location>
        <begin position="12"/>
        <end position="33"/>
    </location>
</feature>
<evidence type="ECO:0000313" key="3">
    <source>
        <dbReference type="Proteomes" id="UP000770889"/>
    </source>
</evidence>
<dbReference type="InterPro" id="IPR045584">
    <property type="entry name" value="Pilin-like"/>
</dbReference>
<keyword evidence="1" id="KW-0472">Membrane</keyword>